<proteinExistence type="predicted"/>
<gene>
    <name evidence="7" type="primary">MON2</name>
    <name evidence="7" type="ORF">OHC33_000612</name>
</gene>
<evidence type="ECO:0000313" key="8">
    <source>
        <dbReference type="Proteomes" id="UP001316803"/>
    </source>
</evidence>
<evidence type="ECO:0000259" key="6">
    <source>
        <dbReference type="Pfam" id="PF16213"/>
    </source>
</evidence>
<dbReference type="Proteomes" id="UP001316803">
    <property type="component" value="Unassembled WGS sequence"/>
</dbReference>
<dbReference type="InterPro" id="IPR016024">
    <property type="entry name" value="ARM-type_fold"/>
</dbReference>
<dbReference type="InterPro" id="IPR032629">
    <property type="entry name" value="DCB_dom"/>
</dbReference>
<dbReference type="Pfam" id="PF16206">
    <property type="entry name" value="Mon2_C"/>
    <property type="match status" value="1"/>
</dbReference>
<organism evidence="7 8">
    <name type="scientific">Knufia fluminis</name>
    <dbReference type="NCBI Taxonomy" id="191047"/>
    <lineage>
        <taxon>Eukaryota</taxon>
        <taxon>Fungi</taxon>
        <taxon>Dikarya</taxon>
        <taxon>Ascomycota</taxon>
        <taxon>Pezizomycotina</taxon>
        <taxon>Eurotiomycetes</taxon>
        <taxon>Chaetothyriomycetidae</taxon>
        <taxon>Chaetothyriales</taxon>
        <taxon>Trichomeriaceae</taxon>
        <taxon>Knufia</taxon>
    </lineage>
</organism>
<feature type="domain" description="Mon2 C-terminal" evidence="5">
    <location>
        <begin position="955"/>
        <end position="1092"/>
    </location>
</feature>
<keyword evidence="8" id="KW-1185">Reference proteome</keyword>
<dbReference type="EMBL" id="JAKLMC020000001">
    <property type="protein sequence ID" value="KAK5958769.1"/>
    <property type="molecule type" value="Genomic_DNA"/>
</dbReference>
<dbReference type="SUPFAM" id="SSF48371">
    <property type="entry name" value="ARM repeat"/>
    <property type="match status" value="2"/>
</dbReference>
<evidence type="ECO:0000256" key="1">
    <source>
        <dbReference type="ARBA" id="ARBA00022448"/>
    </source>
</evidence>
<dbReference type="Pfam" id="PF16213">
    <property type="entry name" value="DCB"/>
    <property type="match status" value="1"/>
</dbReference>
<dbReference type="Pfam" id="PF12783">
    <property type="entry name" value="Sec7-like_HUS"/>
    <property type="match status" value="1"/>
</dbReference>
<sequence length="1689" mass="184939">MTAAFLQSELTTLISDSKRKHSEIKTAAEKSLSELRSISVTSETQVAGDLVRKSHFIDPFVLACKSQNVKIASSGATSLQRLVASTAIPRSRLPDVLQAFEQAVPLGLDVQLKVLQTLPSLLQLYAADLHGEALSRTLSVSADLSSSKLPMVSSTAGATFQQLVSAVFTRAVANGKSTAPQRSEDKDSARTSEDAFAIFIDLCALLTEDQPQFVRLENLPPLSALETLEGLLSTHGTFVLDDSDSLKACSGWLIPGLSTLIDSSANFGVVVRALRIAFILSSRHLLQVKPSVSELFRIILRICDRPGSQKWKRLLGLEFFRGFCSDFDALRTAFAAFDLEKGSIGIISDLMSTLVRTASEDPSLIGLGRQSTIPSSKPTEAGNDVAAAADVPIGSVTQVDAPSAGVSAEMSTVSTPCLDLYDRSNPPEVPDTYVYTLVLGCVSSFSDGLSKFIMPLSVPNRKASKADEAGVETAGAQEIRRRSSLRDASATQKYQHLVNPLTRRDLGRISSVQVCAKMIEACWPAVLATCSTFLNSALDSYFYHMLIRTVQKLTQVSGVMELNTPRDALLTTLAKVSVPANISNLMNTFYGGTQALKSETGLSMDGEEASIKSPIASTPRQSVDMTVQTLNVRNLLCLRALLNLGIALGPTLSRAAWTIIMQALEQIDALMSVGPNARLAQTVTLGAGPTDGGSTLAGEISAVDTARRRMVESTKTYPSLAFKFICEALLNMIEDVIPLRTPHDGDQGRSNGSLRPSAQRHKSTRSVSGTWAKTDVLEVEVQFVLKTLGRLAHVNLYRFRDQGSGPVSWDLIVANLLLLQSNQRLQSHLRLQSANIIDAIVVDTCTASSEEDNDGNEDGDTLLTVLKYGIPALGKQLESARSTLSTGSKSSDADVKIVQAMLEALHNLIGSRGEELGKGWAGVFAILDMAVTETGNAREALYPSAFKVAQLVVSDFLTTLDNNSTAALLDLFDAFGSQKLDLNMSLTTIALYWNVGALVTEDAESLDPLAATESREAEEPAVQAYSKSDLWQKLVYSLDALSRDARPDSRNAAARMLTKTVDASVLSMTSQTLNSCFTRILLPLIEFYAAKCSDGDDTWQLSVFNLLKDLIKIIQSHGSLVLVHSTFDDTWLQLVHSMILIFNIGDISMTTAAIDALADITGCMRQLDNAEGFHSSPTMLMAVWDFWKDHCPANIDFAGPNQTALASHARLWLEMAAWNSEALATLESAAAITAQVLKASAFAAQHETYTIDVNRVSVDQEQLLQILHNLKRLQGIGKRFYTQLLVDIARGMTARTMSMSQQSPRPKPDAKGVRQPTGIAFATGCIEELREVLQEEAQNANIWRDAPIEDILELSGSLTATKYSTLPMNNKDPIWQKACLLGVDCAVVASRNCQSGTADIGTVRQPIYDLLAAILGAHHLEALEAQNTPSEEKIAADGSFDMVQLQRLHAAMKSIFDFDTVSQPFQKECILTLFNYSLVARPWYNDLTADLENDPLKHLTTIRRGSIRSPDLPARRQMYKQALQCLFDYASQAPNRRADLIPPMASLAAQYILLRLSHTLKTFIADQPLRYLEHPHMALQEELHFVLRTFLDLRVNDDAFVQPARYLGCGERLNKDEEEQDVSGVIRNDGKSHLRIMWGFITRFEELWYQLPRLKKGHAWQDHEHGRAIEQCLKEWKETVSEKWGPRFG</sequence>
<keyword evidence="1" id="KW-0813">Transport</keyword>
<feature type="domain" description="Mon2/Sec7/BIG1-like dimerisation and cyclophilin-binding" evidence="6">
    <location>
        <begin position="4"/>
        <end position="174"/>
    </location>
</feature>
<dbReference type="InterPro" id="IPR032817">
    <property type="entry name" value="Mon2_C"/>
</dbReference>
<evidence type="ECO:0000256" key="3">
    <source>
        <dbReference type="SAM" id="MobiDB-lite"/>
    </source>
</evidence>
<dbReference type="GO" id="GO:0005794">
    <property type="term" value="C:Golgi apparatus"/>
    <property type="evidence" value="ECO:0007669"/>
    <property type="project" value="UniProtKB-ARBA"/>
</dbReference>
<keyword evidence="2" id="KW-0653">Protein transport</keyword>
<evidence type="ECO:0000259" key="4">
    <source>
        <dbReference type="Pfam" id="PF12783"/>
    </source>
</evidence>
<protein>
    <submittedName>
        <fullName evidence="7">Endocytosis and vacuole integrity protein</fullName>
    </submittedName>
</protein>
<reference evidence="7 8" key="1">
    <citation type="submission" date="2022-12" db="EMBL/GenBank/DDBJ databases">
        <title>Genomic features and morphological characterization of a novel Knufia sp. strain isolated from spacecraft assembly facility.</title>
        <authorList>
            <person name="Teixeira M."/>
            <person name="Chander A.M."/>
            <person name="Stajich J.E."/>
            <person name="Venkateswaran K."/>
        </authorList>
    </citation>
    <scope>NUCLEOTIDE SEQUENCE [LARGE SCALE GENOMIC DNA]</scope>
    <source>
        <strain evidence="7 8">FJI-L2-BK-P2</strain>
    </source>
</reference>
<dbReference type="GO" id="GO:0015031">
    <property type="term" value="P:protein transport"/>
    <property type="evidence" value="ECO:0007669"/>
    <property type="project" value="UniProtKB-KW"/>
</dbReference>
<evidence type="ECO:0000313" key="7">
    <source>
        <dbReference type="EMBL" id="KAK5958769.1"/>
    </source>
</evidence>
<comment type="caution">
    <text evidence="7">The sequence shown here is derived from an EMBL/GenBank/DDBJ whole genome shotgun (WGS) entry which is preliminary data.</text>
</comment>
<evidence type="ECO:0000256" key="2">
    <source>
        <dbReference type="ARBA" id="ARBA00022927"/>
    </source>
</evidence>
<feature type="domain" description="Mon2/Sec7/BIG1-like HUS" evidence="4">
    <location>
        <begin position="193"/>
        <end position="342"/>
    </location>
</feature>
<evidence type="ECO:0000259" key="5">
    <source>
        <dbReference type="Pfam" id="PF16206"/>
    </source>
</evidence>
<dbReference type="InterPro" id="IPR032691">
    <property type="entry name" value="Mon2/Sec7/BIG1-like_HUS"/>
</dbReference>
<accession>A0AAN8ELT9</accession>
<feature type="region of interest" description="Disordered" evidence="3">
    <location>
        <begin position="741"/>
        <end position="766"/>
    </location>
</feature>
<name>A0AAN8ELT9_9EURO</name>